<dbReference type="Gene3D" id="3.30.565.10">
    <property type="entry name" value="Histidine kinase-like ATPase, C-terminal domain"/>
    <property type="match status" value="1"/>
</dbReference>
<dbReference type="CDD" id="cd07043">
    <property type="entry name" value="STAS_anti-anti-sigma_factors"/>
    <property type="match status" value="1"/>
</dbReference>
<evidence type="ECO:0000313" key="3">
    <source>
        <dbReference type="EMBL" id="MCK2213772.1"/>
    </source>
</evidence>
<sequence length="230" mass="24524">MDQPFDRDSLYVLRATMEAHAVQAGLPEGRTSDLVLAVHELATNVILHGSGAGRVRMLAVDGLLRCEVIDSRATAATRETPPWPYEYGHGLWIVRSLGDLHSVTRGPGGTVATIGFAVPEAGRPSFRLLQHERDGTVTLRLIGDLDQTTSGDLVAAVQALLKVRAAGRLVLDLGGMTYWDSTGIAALLSVQERVSAVPGAALTLSGLSGDFRRRLDALSFQPLSYDEPAG</sequence>
<evidence type="ECO:0000256" key="1">
    <source>
        <dbReference type="ARBA" id="ARBA00022527"/>
    </source>
</evidence>
<keyword evidence="1" id="KW-0723">Serine/threonine-protein kinase</keyword>
<accession>A0ABT0FN97</accession>
<protein>
    <submittedName>
        <fullName evidence="3">STAS domain-containing protein</fullName>
    </submittedName>
</protein>
<dbReference type="SUPFAM" id="SSF55874">
    <property type="entry name" value="ATPase domain of HSP90 chaperone/DNA topoisomerase II/histidine kinase"/>
    <property type="match status" value="1"/>
</dbReference>
<comment type="caution">
    <text evidence="3">The sequence shown here is derived from an EMBL/GenBank/DDBJ whole genome shotgun (WGS) entry which is preliminary data.</text>
</comment>
<dbReference type="RefSeq" id="WP_242375445.1">
    <property type="nucleotide sequence ID" value="NZ_JAKRKC020000001.1"/>
</dbReference>
<dbReference type="SUPFAM" id="SSF52091">
    <property type="entry name" value="SpoIIaa-like"/>
    <property type="match status" value="1"/>
</dbReference>
<dbReference type="PROSITE" id="PS50801">
    <property type="entry name" value="STAS"/>
    <property type="match status" value="1"/>
</dbReference>
<dbReference type="Gene3D" id="3.30.750.24">
    <property type="entry name" value="STAS domain"/>
    <property type="match status" value="1"/>
</dbReference>
<evidence type="ECO:0000259" key="2">
    <source>
        <dbReference type="PROSITE" id="PS50801"/>
    </source>
</evidence>
<dbReference type="InterPro" id="IPR050267">
    <property type="entry name" value="Anti-sigma-factor_SerPK"/>
</dbReference>
<proteinExistence type="predicted"/>
<keyword evidence="4" id="KW-1185">Reference proteome</keyword>
<dbReference type="InterPro" id="IPR036513">
    <property type="entry name" value="STAS_dom_sf"/>
</dbReference>
<organism evidence="3 4">
    <name type="scientific">Actinomadura luzonensis</name>
    <dbReference type="NCBI Taxonomy" id="2805427"/>
    <lineage>
        <taxon>Bacteria</taxon>
        <taxon>Bacillati</taxon>
        <taxon>Actinomycetota</taxon>
        <taxon>Actinomycetes</taxon>
        <taxon>Streptosporangiales</taxon>
        <taxon>Thermomonosporaceae</taxon>
        <taxon>Actinomadura</taxon>
    </lineage>
</organism>
<feature type="domain" description="STAS" evidence="2">
    <location>
        <begin position="126"/>
        <end position="230"/>
    </location>
</feature>
<evidence type="ECO:0000313" key="4">
    <source>
        <dbReference type="Proteomes" id="UP001317259"/>
    </source>
</evidence>
<reference evidence="3 4" key="1">
    <citation type="submission" date="2022-04" db="EMBL/GenBank/DDBJ databases">
        <title>Genome draft of Actinomadura sp. ATCC 31491.</title>
        <authorList>
            <person name="Shi X."/>
            <person name="Du Y."/>
        </authorList>
    </citation>
    <scope>NUCLEOTIDE SEQUENCE [LARGE SCALE GENOMIC DNA]</scope>
    <source>
        <strain evidence="3 4">ATCC 31491</strain>
    </source>
</reference>
<dbReference type="EMBL" id="JAKRKC020000001">
    <property type="protein sequence ID" value="MCK2213772.1"/>
    <property type="molecule type" value="Genomic_DNA"/>
</dbReference>
<dbReference type="InterPro" id="IPR003594">
    <property type="entry name" value="HATPase_dom"/>
</dbReference>
<dbReference type="CDD" id="cd16936">
    <property type="entry name" value="HATPase_RsbW-like"/>
    <property type="match status" value="1"/>
</dbReference>
<dbReference type="InterPro" id="IPR002645">
    <property type="entry name" value="STAS_dom"/>
</dbReference>
<keyword evidence="1" id="KW-0808">Transferase</keyword>
<dbReference type="Proteomes" id="UP001317259">
    <property type="component" value="Unassembled WGS sequence"/>
</dbReference>
<gene>
    <name evidence="3" type="ORF">MF672_008220</name>
</gene>
<dbReference type="Pfam" id="PF13581">
    <property type="entry name" value="HATPase_c_2"/>
    <property type="match status" value="1"/>
</dbReference>
<name>A0ABT0FN97_9ACTN</name>
<dbReference type="InterPro" id="IPR036890">
    <property type="entry name" value="HATPase_C_sf"/>
</dbReference>
<dbReference type="Pfam" id="PF01740">
    <property type="entry name" value="STAS"/>
    <property type="match status" value="1"/>
</dbReference>
<keyword evidence="1" id="KW-0418">Kinase</keyword>
<dbReference type="PANTHER" id="PTHR35526">
    <property type="entry name" value="ANTI-SIGMA-F FACTOR RSBW-RELATED"/>
    <property type="match status" value="1"/>
</dbReference>
<dbReference type="PANTHER" id="PTHR35526:SF3">
    <property type="entry name" value="ANTI-SIGMA-F FACTOR RSBW"/>
    <property type="match status" value="1"/>
</dbReference>